<comment type="caution">
    <text evidence="2">The sequence shown here is derived from an EMBL/GenBank/DDBJ whole genome shotgun (WGS) entry which is preliminary data.</text>
</comment>
<evidence type="ECO:0000256" key="1">
    <source>
        <dbReference type="SAM" id="MobiDB-lite"/>
    </source>
</evidence>
<proteinExistence type="predicted"/>
<sequence>ALGAGAARRRPAQVAAPPPLAQPIKGVGLGFSWPFLGAVKFVFGAIRRAFAAVSRAELLVSGEDITVEAEAIADVVCPADEKGWRSTRNRAGKAPQLPTQESSVVLTECPESSDILFELDTDIRKHRGSQRLRKGKRKSNSGHIYSGECSTSAFDISEVQSLQLSGEPARSNSAGTSSSHINGLAFGPIIDVDHLPSPLLRSTHPENGCCTVSEDSVARARQVDSDEILARQLQEQFFNESPTFGGEDEIDASIAWTLQQEENTQRVSSLRSHGQPNSRRIRQYPRQSSRSSVVQSTGRSRIYSSARMARIWRNMRQEMDLETVCKMLSLCSIGH</sequence>
<keyword evidence="3" id="KW-1185">Reference proteome</keyword>
<gene>
    <name evidence="2" type="ORF">Taro_039388</name>
</gene>
<feature type="compositionally biased region" description="Low complexity" evidence="1">
    <location>
        <begin position="284"/>
        <end position="299"/>
    </location>
</feature>
<feature type="non-terminal residue" evidence="2">
    <location>
        <position position="1"/>
    </location>
</feature>
<evidence type="ECO:0000313" key="3">
    <source>
        <dbReference type="Proteomes" id="UP000652761"/>
    </source>
</evidence>
<protein>
    <submittedName>
        <fullName evidence="2">Uncharacterized protein</fullName>
    </submittedName>
</protein>
<dbReference type="EMBL" id="NMUH01003658">
    <property type="protein sequence ID" value="MQM06559.1"/>
    <property type="molecule type" value="Genomic_DNA"/>
</dbReference>
<feature type="compositionally biased region" description="Polar residues" evidence="1">
    <location>
        <begin position="264"/>
        <end position="277"/>
    </location>
</feature>
<dbReference type="AlphaFoldDB" id="A0A843WAJ7"/>
<name>A0A843WAJ7_COLES</name>
<evidence type="ECO:0000313" key="2">
    <source>
        <dbReference type="EMBL" id="MQM06559.1"/>
    </source>
</evidence>
<dbReference type="OrthoDB" id="8062037at2759"/>
<reference evidence="2" key="1">
    <citation type="submission" date="2017-07" db="EMBL/GenBank/DDBJ databases">
        <title>Taro Niue Genome Assembly and Annotation.</title>
        <authorList>
            <person name="Atibalentja N."/>
            <person name="Keating K."/>
            <person name="Fields C.J."/>
        </authorList>
    </citation>
    <scope>NUCLEOTIDE SEQUENCE</scope>
    <source>
        <strain evidence="2">Niue_2</strain>
        <tissue evidence="2">Leaf</tissue>
    </source>
</reference>
<feature type="region of interest" description="Disordered" evidence="1">
    <location>
        <begin position="264"/>
        <end position="299"/>
    </location>
</feature>
<accession>A0A843WAJ7</accession>
<organism evidence="2 3">
    <name type="scientific">Colocasia esculenta</name>
    <name type="common">Wild taro</name>
    <name type="synonym">Arum esculentum</name>
    <dbReference type="NCBI Taxonomy" id="4460"/>
    <lineage>
        <taxon>Eukaryota</taxon>
        <taxon>Viridiplantae</taxon>
        <taxon>Streptophyta</taxon>
        <taxon>Embryophyta</taxon>
        <taxon>Tracheophyta</taxon>
        <taxon>Spermatophyta</taxon>
        <taxon>Magnoliopsida</taxon>
        <taxon>Liliopsida</taxon>
        <taxon>Araceae</taxon>
        <taxon>Aroideae</taxon>
        <taxon>Colocasieae</taxon>
        <taxon>Colocasia</taxon>
    </lineage>
</organism>
<dbReference type="Proteomes" id="UP000652761">
    <property type="component" value="Unassembled WGS sequence"/>
</dbReference>